<feature type="region of interest" description="Disordered" evidence="7">
    <location>
        <begin position="630"/>
        <end position="662"/>
    </location>
</feature>
<keyword evidence="6" id="KW-0539">Nucleus</keyword>
<dbReference type="PANTHER" id="PTHR47171:SF3">
    <property type="entry name" value="FARA-RELATED"/>
    <property type="match status" value="1"/>
</dbReference>
<accession>A0AAD4KF61</accession>
<dbReference type="Gene3D" id="4.10.240.10">
    <property type="entry name" value="Zn(2)-C6 fungal-type DNA-binding domain"/>
    <property type="match status" value="1"/>
</dbReference>
<evidence type="ECO:0000256" key="7">
    <source>
        <dbReference type="SAM" id="MobiDB-lite"/>
    </source>
</evidence>
<evidence type="ECO:0000256" key="3">
    <source>
        <dbReference type="ARBA" id="ARBA00023015"/>
    </source>
</evidence>
<dbReference type="InterPro" id="IPR036864">
    <property type="entry name" value="Zn2-C6_fun-type_DNA-bd_sf"/>
</dbReference>
<dbReference type="PROSITE" id="PS50048">
    <property type="entry name" value="ZN2_CY6_FUNGAL_2"/>
    <property type="match status" value="1"/>
</dbReference>
<evidence type="ECO:0000313" key="10">
    <source>
        <dbReference type="Proteomes" id="UP001201262"/>
    </source>
</evidence>
<reference evidence="9" key="1">
    <citation type="submission" date="2021-12" db="EMBL/GenBank/DDBJ databases">
        <title>Convergent genome expansion in fungi linked to evolution of root-endophyte symbiosis.</title>
        <authorList>
            <consortium name="DOE Joint Genome Institute"/>
            <person name="Ke Y.-H."/>
            <person name="Bonito G."/>
            <person name="Liao H.-L."/>
            <person name="Looney B."/>
            <person name="Rojas-Flechas A."/>
            <person name="Nash J."/>
            <person name="Hameed K."/>
            <person name="Schadt C."/>
            <person name="Martin F."/>
            <person name="Crous P.W."/>
            <person name="Miettinen O."/>
            <person name="Magnuson J.K."/>
            <person name="Labbe J."/>
            <person name="Jacobson D."/>
            <person name="Doktycz M.J."/>
            <person name="Veneault-Fourrey C."/>
            <person name="Kuo A."/>
            <person name="Mondo S."/>
            <person name="Calhoun S."/>
            <person name="Riley R."/>
            <person name="Ohm R."/>
            <person name="LaButti K."/>
            <person name="Andreopoulos B."/>
            <person name="Pangilinan J."/>
            <person name="Nolan M."/>
            <person name="Tritt A."/>
            <person name="Clum A."/>
            <person name="Lipzen A."/>
            <person name="Daum C."/>
            <person name="Barry K."/>
            <person name="Grigoriev I.V."/>
            <person name="Vilgalys R."/>
        </authorList>
    </citation>
    <scope>NUCLEOTIDE SEQUENCE</scope>
    <source>
        <strain evidence="9">PMI_201</strain>
    </source>
</reference>
<dbReference type="EMBL" id="JAJTJA010000013">
    <property type="protein sequence ID" value="KAH8690552.1"/>
    <property type="molecule type" value="Genomic_DNA"/>
</dbReference>
<dbReference type="Proteomes" id="UP001201262">
    <property type="component" value="Unassembled WGS sequence"/>
</dbReference>
<dbReference type="GeneID" id="70252583"/>
<feature type="compositionally biased region" description="Basic and acidic residues" evidence="7">
    <location>
        <begin position="630"/>
        <end position="646"/>
    </location>
</feature>
<proteinExistence type="predicted"/>
<dbReference type="GO" id="GO:0008270">
    <property type="term" value="F:zinc ion binding"/>
    <property type="evidence" value="ECO:0007669"/>
    <property type="project" value="InterPro"/>
</dbReference>
<dbReference type="Pfam" id="PF04082">
    <property type="entry name" value="Fungal_trans"/>
    <property type="match status" value="1"/>
</dbReference>
<keyword evidence="4" id="KW-0238">DNA-binding</keyword>
<dbReference type="InterPro" id="IPR052073">
    <property type="entry name" value="Amide_Lactam_Regulators"/>
</dbReference>
<evidence type="ECO:0000256" key="2">
    <source>
        <dbReference type="ARBA" id="ARBA00022833"/>
    </source>
</evidence>
<evidence type="ECO:0000259" key="8">
    <source>
        <dbReference type="PROSITE" id="PS50048"/>
    </source>
</evidence>
<evidence type="ECO:0000256" key="5">
    <source>
        <dbReference type="ARBA" id="ARBA00023163"/>
    </source>
</evidence>
<comment type="caution">
    <text evidence="9">The sequence shown here is derived from an EMBL/GenBank/DDBJ whole genome shotgun (WGS) entry which is preliminary data.</text>
</comment>
<evidence type="ECO:0000256" key="1">
    <source>
        <dbReference type="ARBA" id="ARBA00022723"/>
    </source>
</evidence>
<dbReference type="Pfam" id="PF00172">
    <property type="entry name" value="Zn_clus"/>
    <property type="match status" value="1"/>
</dbReference>
<dbReference type="InterPro" id="IPR007219">
    <property type="entry name" value="XnlR_reg_dom"/>
</dbReference>
<dbReference type="GO" id="GO:0003677">
    <property type="term" value="F:DNA binding"/>
    <property type="evidence" value="ECO:0007669"/>
    <property type="project" value="UniProtKB-KW"/>
</dbReference>
<dbReference type="GO" id="GO:0000981">
    <property type="term" value="F:DNA-binding transcription factor activity, RNA polymerase II-specific"/>
    <property type="evidence" value="ECO:0007669"/>
    <property type="project" value="InterPro"/>
</dbReference>
<dbReference type="SMART" id="SM00066">
    <property type="entry name" value="GAL4"/>
    <property type="match status" value="1"/>
</dbReference>
<name>A0AAD4KF61_9EURO</name>
<gene>
    <name evidence="9" type="ORF">BGW36DRAFT_465466</name>
</gene>
<dbReference type="PANTHER" id="PTHR47171">
    <property type="entry name" value="FARA-RELATED"/>
    <property type="match status" value="1"/>
</dbReference>
<dbReference type="SUPFAM" id="SSF57701">
    <property type="entry name" value="Zn2/Cys6 DNA-binding domain"/>
    <property type="match status" value="1"/>
</dbReference>
<feature type="compositionally biased region" description="Polar residues" evidence="7">
    <location>
        <begin position="648"/>
        <end position="662"/>
    </location>
</feature>
<dbReference type="PROSITE" id="PS00463">
    <property type="entry name" value="ZN2_CY6_FUNGAL_1"/>
    <property type="match status" value="1"/>
</dbReference>
<dbReference type="GO" id="GO:0006351">
    <property type="term" value="P:DNA-templated transcription"/>
    <property type="evidence" value="ECO:0007669"/>
    <property type="project" value="InterPro"/>
</dbReference>
<keyword evidence="10" id="KW-1185">Reference proteome</keyword>
<dbReference type="RefSeq" id="XP_046066748.1">
    <property type="nucleotide sequence ID" value="XM_046222296.1"/>
</dbReference>
<protein>
    <recommendedName>
        <fullName evidence="8">Zn(2)-C6 fungal-type domain-containing protein</fullName>
    </recommendedName>
</protein>
<evidence type="ECO:0000256" key="4">
    <source>
        <dbReference type="ARBA" id="ARBA00023125"/>
    </source>
</evidence>
<organism evidence="9 10">
    <name type="scientific">Talaromyces proteolyticus</name>
    <dbReference type="NCBI Taxonomy" id="1131652"/>
    <lineage>
        <taxon>Eukaryota</taxon>
        <taxon>Fungi</taxon>
        <taxon>Dikarya</taxon>
        <taxon>Ascomycota</taxon>
        <taxon>Pezizomycotina</taxon>
        <taxon>Eurotiomycetes</taxon>
        <taxon>Eurotiomycetidae</taxon>
        <taxon>Eurotiales</taxon>
        <taxon>Trichocomaceae</taxon>
        <taxon>Talaromyces</taxon>
        <taxon>Talaromyces sect. Bacilispori</taxon>
    </lineage>
</organism>
<keyword evidence="1" id="KW-0479">Metal-binding</keyword>
<keyword evidence="2" id="KW-0862">Zinc</keyword>
<keyword evidence="5" id="KW-0804">Transcription</keyword>
<evidence type="ECO:0000313" key="9">
    <source>
        <dbReference type="EMBL" id="KAH8690552.1"/>
    </source>
</evidence>
<dbReference type="CDD" id="cd00067">
    <property type="entry name" value="GAL4"/>
    <property type="match status" value="1"/>
</dbReference>
<evidence type="ECO:0000256" key="6">
    <source>
        <dbReference type="ARBA" id="ARBA00023242"/>
    </source>
</evidence>
<keyword evidence="3" id="KW-0805">Transcription regulation</keyword>
<feature type="domain" description="Zn(2)-C6 fungal-type" evidence="8">
    <location>
        <begin position="15"/>
        <end position="49"/>
    </location>
</feature>
<sequence>MTTIADTSRMRKPRACIPCHERKVRCNASHTGLPCTRCIQHERVAVCELVPLPDRSIARLKARKRQASDRRIEQQPPAIISKTASQSDLTDFVPAACGLAPITTCTTPELRELSVKSKGRDQDTSGVAEEDCQLETCLKMAQTEDERTNLTFGTSTSRVREIFAYHGGIDPTTILGQVLSDKKPRRYIKIPLREPPNVGNQSGSCLDIRSTAYLQSIGALDIPPSSTCQKLVRLYFERVFPYVPVLDRVSFMRKLSEGTCSIFLLQCILTSVTPYMSIEMLLEAGYSDRTQAQRELFSKAQLLYDHGAERSQLHLLQGSLVLTASYFSFGLDKDCRFWLSNAVRLATQMGLHRKQIVDQLDDETKRLFVRIFWAMYSRDVIMVMGGRVNVRALDERYIDMVEVTEEDWEYEPEHQLAHYGLSPVSALQKSYLVHSSRLARICAQYIELFRRPGEPPPRNACRKLEEKIFHWRIGLPPELQFETVDNWSPENVWVLLLRAMGYRLECFLYRDMRLLLRSESDSLRSPFLQKQQSAMLELDSIIHRIMLYDLVGFFPLSMTTCASTVIAMHIECALSAYSSDTQRQWSQTSIHSGLAYLRASLQNWDSVRWSLRMLDVIVSRSRLSLAAPEHRKKDLPPVRSCRREEATGENQTAGLSTTRQETSPTLILEEPDAAWASMPITSIFSAMEPEFTFESIPPDVCEKQGFSETFVEDVLSSWD</sequence>
<dbReference type="CDD" id="cd12148">
    <property type="entry name" value="fungal_TF_MHR"/>
    <property type="match status" value="1"/>
</dbReference>
<dbReference type="InterPro" id="IPR001138">
    <property type="entry name" value="Zn2Cys6_DnaBD"/>
</dbReference>
<dbReference type="AlphaFoldDB" id="A0AAD4KF61"/>